<evidence type="ECO:0000256" key="2">
    <source>
        <dbReference type="ARBA" id="ARBA00022448"/>
    </source>
</evidence>
<evidence type="ECO:0000313" key="9">
    <source>
        <dbReference type="Proteomes" id="UP001283366"/>
    </source>
</evidence>
<dbReference type="Gene3D" id="2.30.30.380">
    <property type="entry name" value="Zn-finger domain of Sec23/24"/>
    <property type="match status" value="1"/>
</dbReference>
<dbReference type="PROSITE" id="PS51352">
    <property type="entry name" value="THIOREDOXIN_2"/>
    <property type="match status" value="1"/>
</dbReference>
<keyword evidence="4" id="KW-1015">Disulfide bond</keyword>
<dbReference type="InterPro" id="IPR005746">
    <property type="entry name" value="Thioredoxin"/>
</dbReference>
<dbReference type="Pfam" id="PF21352">
    <property type="entry name" value="Zn_ribbon_Thio2"/>
    <property type="match status" value="1"/>
</dbReference>
<comment type="caution">
    <text evidence="8">The sequence shown here is derived from an EMBL/GenBank/DDBJ whole genome shotgun (WGS) entry which is preliminary data.</text>
</comment>
<evidence type="ECO:0000256" key="4">
    <source>
        <dbReference type="ARBA" id="ARBA00023157"/>
    </source>
</evidence>
<evidence type="ECO:0000313" key="8">
    <source>
        <dbReference type="EMBL" id="MDW6004832.1"/>
    </source>
</evidence>
<dbReference type="CDD" id="cd02947">
    <property type="entry name" value="TRX_family"/>
    <property type="match status" value="1"/>
</dbReference>
<evidence type="ECO:0000259" key="7">
    <source>
        <dbReference type="PROSITE" id="PS51352"/>
    </source>
</evidence>
<evidence type="ECO:0000256" key="1">
    <source>
        <dbReference type="ARBA" id="ARBA00008987"/>
    </source>
</evidence>
<dbReference type="InterPro" id="IPR013766">
    <property type="entry name" value="Thioredoxin_domain"/>
</dbReference>
<evidence type="ECO:0000256" key="6">
    <source>
        <dbReference type="NCBIfam" id="TIGR01068"/>
    </source>
</evidence>
<gene>
    <name evidence="8" type="primary">trxC</name>
    <name evidence="8" type="ORF">SBX37_18390</name>
</gene>
<dbReference type="InterPro" id="IPR049299">
    <property type="entry name" value="Thio2_N"/>
</dbReference>
<dbReference type="Gene3D" id="3.40.30.10">
    <property type="entry name" value="Glutaredoxin"/>
    <property type="match status" value="1"/>
</dbReference>
<dbReference type="NCBIfam" id="NF008229">
    <property type="entry name" value="PRK10996.1"/>
    <property type="match status" value="1"/>
</dbReference>
<organism evidence="8 9">
    <name type="scientific">Vibrio mangrovi</name>
    <dbReference type="NCBI Taxonomy" id="474394"/>
    <lineage>
        <taxon>Bacteria</taxon>
        <taxon>Pseudomonadati</taxon>
        <taxon>Pseudomonadota</taxon>
        <taxon>Gammaproteobacteria</taxon>
        <taxon>Vibrionales</taxon>
        <taxon>Vibrionaceae</taxon>
        <taxon>Vibrio</taxon>
    </lineage>
</organism>
<dbReference type="EMBL" id="JAWRCO010000002">
    <property type="protein sequence ID" value="MDW6004832.1"/>
    <property type="molecule type" value="Genomic_DNA"/>
</dbReference>
<accession>A0ABU4IB66</accession>
<evidence type="ECO:0000256" key="5">
    <source>
        <dbReference type="ARBA" id="ARBA00023284"/>
    </source>
</evidence>
<sequence>MTSIKTRCPSCHAMNRIPAERVSESPVCGKCKHALLDGLPIEGTADNFQTLLNSDVAVVVDFWAPWCNPCVGFAPVFEQTAQERARSVRFVKIDTEAQQTLAAQFQIRSIPTVMVFHQGQRINMINGALPYSQFNAWLDESLQAVGE</sequence>
<dbReference type="PRINTS" id="PR00421">
    <property type="entry name" value="THIOREDOXIN"/>
</dbReference>
<dbReference type="PANTHER" id="PTHR45663">
    <property type="entry name" value="GEO12009P1"/>
    <property type="match status" value="1"/>
</dbReference>
<keyword evidence="3" id="KW-0249">Electron transport</keyword>
<dbReference type="InterPro" id="IPR036249">
    <property type="entry name" value="Thioredoxin-like_sf"/>
</dbReference>
<feature type="domain" description="Thioredoxin" evidence="7">
    <location>
        <begin position="13"/>
        <end position="143"/>
    </location>
</feature>
<proteinExistence type="inferred from homology"/>
<dbReference type="RefSeq" id="WP_087481143.1">
    <property type="nucleotide sequence ID" value="NZ_AP024884.1"/>
</dbReference>
<evidence type="ECO:0000256" key="3">
    <source>
        <dbReference type="ARBA" id="ARBA00022982"/>
    </source>
</evidence>
<dbReference type="PANTHER" id="PTHR45663:SF40">
    <property type="entry name" value="THIOREDOXIN 2"/>
    <property type="match status" value="1"/>
</dbReference>
<comment type="similarity">
    <text evidence="1">Belongs to the thioredoxin family.</text>
</comment>
<name>A0ABU4IB66_9VIBR</name>
<dbReference type="NCBIfam" id="TIGR01068">
    <property type="entry name" value="thioredoxin"/>
    <property type="match status" value="1"/>
</dbReference>
<dbReference type="Pfam" id="PF00085">
    <property type="entry name" value="Thioredoxin"/>
    <property type="match status" value="1"/>
</dbReference>
<dbReference type="SUPFAM" id="SSF52833">
    <property type="entry name" value="Thioredoxin-like"/>
    <property type="match status" value="1"/>
</dbReference>
<protein>
    <recommendedName>
        <fullName evidence="6">Thioredoxin</fullName>
    </recommendedName>
</protein>
<keyword evidence="2" id="KW-0813">Transport</keyword>
<reference evidence="8 9" key="1">
    <citation type="submission" date="2023-11" db="EMBL/GenBank/DDBJ databases">
        <title>Plant-associative lifestyle of Vibrio porteresiae and its evolutionary dynamics.</title>
        <authorList>
            <person name="Rameshkumar N."/>
            <person name="Kirti K."/>
        </authorList>
    </citation>
    <scope>NUCLEOTIDE SEQUENCE [LARGE SCALE GENOMIC DNA]</scope>
    <source>
        <strain evidence="8 9">MSSRF38</strain>
    </source>
</reference>
<keyword evidence="9" id="KW-1185">Reference proteome</keyword>
<keyword evidence="5" id="KW-0676">Redox-active center</keyword>
<dbReference type="Proteomes" id="UP001283366">
    <property type="component" value="Unassembled WGS sequence"/>
</dbReference>